<name>A0A9P6TCB0_9BASI</name>
<dbReference type="AlphaFoldDB" id="A0A9P6TCB0"/>
<organism evidence="2 3">
    <name type="scientific">Cronartium quercuum f. sp. fusiforme G11</name>
    <dbReference type="NCBI Taxonomy" id="708437"/>
    <lineage>
        <taxon>Eukaryota</taxon>
        <taxon>Fungi</taxon>
        <taxon>Dikarya</taxon>
        <taxon>Basidiomycota</taxon>
        <taxon>Pucciniomycotina</taxon>
        <taxon>Pucciniomycetes</taxon>
        <taxon>Pucciniales</taxon>
        <taxon>Coleosporiaceae</taxon>
        <taxon>Cronartium</taxon>
    </lineage>
</organism>
<feature type="transmembrane region" description="Helical" evidence="1">
    <location>
        <begin position="20"/>
        <end position="43"/>
    </location>
</feature>
<comment type="caution">
    <text evidence="2">The sequence shown here is derived from an EMBL/GenBank/DDBJ whole genome shotgun (WGS) entry which is preliminary data.</text>
</comment>
<evidence type="ECO:0000313" key="2">
    <source>
        <dbReference type="EMBL" id="KAG0146559.1"/>
    </source>
</evidence>
<reference evidence="2" key="1">
    <citation type="submission" date="2013-11" db="EMBL/GenBank/DDBJ databases">
        <title>Genome sequence of the fusiform rust pathogen reveals effectors for host alternation and coevolution with pine.</title>
        <authorList>
            <consortium name="DOE Joint Genome Institute"/>
            <person name="Smith K."/>
            <person name="Pendleton A."/>
            <person name="Kubisiak T."/>
            <person name="Anderson C."/>
            <person name="Salamov A."/>
            <person name="Aerts A."/>
            <person name="Riley R."/>
            <person name="Clum A."/>
            <person name="Lindquist E."/>
            <person name="Ence D."/>
            <person name="Campbell M."/>
            <person name="Kronenberg Z."/>
            <person name="Feau N."/>
            <person name="Dhillon B."/>
            <person name="Hamelin R."/>
            <person name="Burleigh J."/>
            <person name="Smith J."/>
            <person name="Yandell M."/>
            <person name="Nelson C."/>
            <person name="Grigoriev I."/>
            <person name="Davis J."/>
        </authorList>
    </citation>
    <scope>NUCLEOTIDE SEQUENCE</scope>
    <source>
        <strain evidence="2">G11</strain>
    </source>
</reference>
<keyword evidence="1" id="KW-0812">Transmembrane</keyword>
<proteinExistence type="predicted"/>
<evidence type="ECO:0000256" key="1">
    <source>
        <dbReference type="SAM" id="Phobius"/>
    </source>
</evidence>
<evidence type="ECO:0000313" key="3">
    <source>
        <dbReference type="Proteomes" id="UP000886653"/>
    </source>
</evidence>
<accession>A0A9P6TCB0</accession>
<dbReference type="Proteomes" id="UP000886653">
    <property type="component" value="Unassembled WGS sequence"/>
</dbReference>
<sequence>MANLHGFPSHLVIFPVFKFYAFLHFLMFFLTVFFYLTILIWSYTTLPHTAKKVASHRGMLCHIAGQDAMQ</sequence>
<keyword evidence="1" id="KW-1133">Transmembrane helix</keyword>
<keyword evidence="1" id="KW-0472">Membrane</keyword>
<dbReference type="EMBL" id="MU167259">
    <property type="protein sequence ID" value="KAG0146559.1"/>
    <property type="molecule type" value="Genomic_DNA"/>
</dbReference>
<keyword evidence="3" id="KW-1185">Reference proteome</keyword>
<protein>
    <submittedName>
        <fullName evidence="2">Uncharacterized protein</fullName>
    </submittedName>
</protein>
<gene>
    <name evidence="2" type="ORF">CROQUDRAFT_514127</name>
</gene>